<evidence type="ECO:0000313" key="1">
    <source>
        <dbReference type="EMBL" id="KAH7931354.1"/>
    </source>
</evidence>
<keyword evidence="1" id="KW-0326">Glycosidase</keyword>
<accession>A0ACB8C0S8</accession>
<reference evidence="1" key="1">
    <citation type="journal article" date="2021" name="New Phytol.">
        <title>Evolutionary innovations through gain and loss of genes in the ectomycorrhizal Boletales.</title>
        <authorList>
            <person name="Wu G."/>
            <person name="Miyauchi S."/>
            <person name="Morin E."/>
            <person name="Kuo A."/>
            <person name="Drula E."/>
            <person name="Varga T."/>
            <person name="Kohler A."/>
            <person name="Feng B."/>
            <person name="Cao Y."/>
            <person name="Lipzen A."/>
            <person name="Daum C."/>
            <person name="Hundley H."/>
            <person name="Pangilinan J."/>
            <person name="Johnson J."/>
            <person name="Barry K."/>
            <person name="LaButti K."/>
            <person name="Ng V."/>
            <person name="Ahrendt S."/>
            <person name="Min B."/>
            <person name="Choi I.G."/>
            <person name="Park H."/>
            <person name="Plett J.M."/>
            <person name="Magnuson J."/>
            <person name="Spatafora J.W."/>
            <person name="Nagy L.G."/>
            <person name="Henrissat B."/>
            <person name="Grigoriev I.V."/>
            <person name="Yang Z.L."/>
            <person name="Xu J."/>
            <person name="Martin F.M."/>
        </authorList>
    </citation>
    <scope>NUCLEOTIDE SEQUENCE</scope>
    <source>
        <strain evidence="1">KUC20120723A-06</strain>
    </source>
</reference>
<keyword evidence="1" id="KW-0378">Hydrolase</keyword>
<evidence type="ECO:0000313" key="2">
    <source>
        <dbReference type="Proteomes" id="UP000790709"/>
    </source>
</evidence>
<dbReference type="Proteomes" id="UP000790709">
    <property type="component" value="Unassembled WGS sequence"/>
</dbReference>
<proteinExistence type="predicted"/>
<comment type="caution">
    <text evidence="1">The sequence shown here is derived from an EMBL/GenBank/DDBJ whole genome shotgun (WGS) entry which is preliminary data.</text>
</comment>
<organism evidence="1 2">
    <name type="scientific">Leucogyrophana mollusca</name>
    <dbReference type="NCBI Taxonomy" id="85980"/>
    <lineage>
        <taxon>Eukaryota</taxon>
        <taxon>Fungi</taxon>
        <taxon>Dikarya</taxon>
        <taxon>Basidiomycota</taxon>
        <taxon>Agaricomycotina</taxon>
        <taxon>Agaricomycetes</taxon>
        <taxon>Agaricomycetidae</taxon>
        <taxon>Boletales</taxon>
        <taxon>Boletales incertae sedis</taxon>
        <taxon>Leucogyrophana</taxon>
    </lineage>
</organism>
<keyword evidence="2" id="KW-1185">Reference proteome</keyword>
<dbReference type="EMBL" id="MU266327">
    <property type="protein sequence ID" value="KAH7931354.1"/>
    <property type="molecule type" value="Genomic_DNA"/>
</dbReference>
<name>A0ACB8C0S8_9AGAM</name>
<sequence>MFILRRIFIFSPLLASFITAYPVFEAGFNDETIAKVRSRLLESAHASWERGTAAEALTEFSWPTLSVFDPSAVPPPNQLAGDQFPSDVVKIASETVNAKPQNSLALIGNDGAVGDPASIGVAVLLANWTRPEASDNSYSQAAGQQLDYLLNVAPKSNTGAISHRADEVQLWADFVYMAPPFIAYFGAMQGGDGGSALLQIAYDQCRLYRDNLRDDSGLWRHITLGSWQDSTHWATGNGWAAAGMLRVLETITHSDYASQFVDQQRDLTNWVQEIIDAVWAHQHDSGTLLNTLDDPNSFPDSSSTALLASVTYRLAVITNDFTRLDAASKALHLIETKVDNDGWLQDTVDPYTFNSATKAGDHSPEGQSFVLLLYSAWRDFAKRISGQL</sequence>
<gene>
    <name evidence="1" type="ORF">BV22DRAFT_1027582</name>
</gene>
<protein>
    <submittedName>
        <fullName evidence="1">Six-hairpin glycosidase</fullName>
    </submittedName>
</protein>